<dbReference type="GO" id="GO:0005737">
    <property type="term" value="C:cytoplasm"/>
    <property type="evidence" value="ECO:0007669"/>
    <property type="project" value="TreeGrafter"/>
</dbReference>
<sequence>DEIIALGDLVDRGPYSLKVLNFFSNQSNNKSIMGNHERKHIRSFHSLIEPSISQCTTRQEFSNNQYEKAILFMESFPTFIELPEAILVHGYFEPNIALNQQQEHIIIGTLKGDLYLKRKFQRPWYELYNENKPIIVGHHDYKGDGKPLIFKNQVFCIDTGCCRGRALTCITLPDFNIFSVKSHSNYRQIQKSKNLEIRITMTPEKSLSWEEIELLKK</sequence>
<dbReference type="Gene3D" id="3.60.21.10">
    <property type="match status" value="1"/>
</dbReference>
<dbReference type="InterPro" id="IPR029052">
    <property type="entry name" value="Metallo-depent_PP-like"/>
</dbReference>
<dbReference type="AlphaFoldDB" id="A0A0F9D786"/>
<dbReference type="EMBL" id="LAZR01030167">
    <property type="protein sequence ID" value="KKL57434.1"/>
    <property type="molecule type" value="Genomic_DNA"/>
</dbReference>
<gene>
    <name evidence="2" type="ORF">LCGC14_2235460</name>
</gene>
<dbReference type="Pfam" id="PF00149">
    <property type="entry name" value="Metallophos"/>
    <property type="match status" value="1"/>
</dbReference>
<feature type="domain" description="Calcineurin-like phosphoesterase" evidence="1">
    <location>
        <begin position="3"/>
        <end position="140"/>
    </location>
</feature>
<proteinExistence type="predicted"/>
<evidence type="ECO:0000259" key="1">
    <source>
        <dbReference type="Pfam" id="PF00149"/>
    </source>
</evidence>
<dbReference type="GO" id="GO:0016791">
    <property type="term" value="F:phosphatase activity"/>
    <property type="evidence" value="ECO:0007669"/>
    <property type="project" value="TreeGrafter"/>
</dbReference>
<organism evidence="2">
    <name type="scientific">marine sediment metagenome</name>
    <dbReference type="NCBI Taxonomy" id="412755"/>
    <lineage>
        <taxon>unclassified sequences</taxon>
        <taxon>metagenomes</taxon>
        <taxon>ecological metagenomes</taxon>
    </lineage>
</organism>
<dbReference type="SUPFAM" id="SSF56300">
    <property type="entry name" value="Metallo-dependent phosphatases"/>
    <property type="match status" value="1"/>
</dbReference>
<evidence type="ECO:0000313" key="2">
    <source>
        <dbReference type="EMBL" id="KKL57434.1"/>
    </source>
</evidence>
<name>A0A0F9D786_9ZZZZ</name>
<protein>
    <recommendedName>
        <fullName evidence="1">Calcineurin-like phosphoesterase domain-containing protein</fullName>
    </recommendedName>
</protein>
<dbReference type="InterPro" id="IPR004843">
    <property type="entry name" value="Calcineurin-like_PHP"/>
</dbReference>
<dbReference type="InterPro" id="IPR050126">
    <property type="entry name" value="Ap4A_hydrolase"/>
</dbReference>
<accession>A0A0F9D786</accession>
<feature type="non-terminal residue" evidence="2">
    <location>
        <position position="1"/>
    </location>
</feature>
<dbReference type="PANTHER" id="PTHR42850:SF4">
    <property type="entry name" value="ZINC-DEPENDENT ENDOPOLYPHOSPHATASE"/>
    <property type="match status" value="1"/>
</dbReference>
<reference evidence="2" key="1">
    <citation type="journal article" date="2015" name="Nature">
        <title>Complex archaea that bridge the gap between prokaryotes and eukaryotes.</title>
        <authorList>
            <person name="Spang A."/>
            <person name="Saw J.H."/>
            <person name="Jorgensen S.L."/>
            <person name="Zaremba-Niedzwiedzka K."/>
            <person name="Martijn J."/>
            <person name="Lind A.E."/>
            <person name="van Eijk R."/>
            <person name="Schleper C."/>
            <person name="Guy L."/>
            <person name="Ettema T.J."/>
        </authorList>
    </citation>
    <scope>NUCLEOTIDE SEQUENCE</scope>
</reference>
<dbReference type="PANTHER" id="PTHR42850">
    <property type="entry name" value="METALLOPHOSPHOESTERASE"/>
    <property type="match status" value="1"/>
</dbReference>
<comment type="caution">
    <text evidence="2">The sequence shown here is derived from an EMBL/GenBank/DDBJ whole genome shotgun (WGS) entry which is preliminary data.</text>
</comment>